<dbReference type="InterPro" id="IPR016181">
    <property type="entry name" value="Acyl_CoA_acyltransferase"/>
</dbReference>
<dbReference type="SUPFAM" id="SSF55729">
    <property type="entry name" value="Acyl-CoA N-acyltransferases (Nat)"/>
    <property type="match status" value="1"/>
</dbReference>
<dbReference type="Proteomes" id="UP001168540">
    <property type="component" value="Unassembled WGS sequence"/>
</dbReference>
<dbReference type="InterPro" id="IPR007837">
    <property type="entry name" value="DinB"/>
</dbReference>
<evidence type="ECO:0000313" key="5">
    <source>
        <dbReference type="Proteomes" id="UP001168540"/>
    </source>
</evidence>
<comment type="similarity">
    <text evidence="1">Belongs to the DinB family.</text>
</comment>
<evidence type="ECO:0000256" key="2">
    <source>
        <dbReference type="ARBA" id="ARBA00022723"/>
    </source>
</evidence>
<dbReference type="Gene3D" id="3.40.630.30">
    <property type="match status" value="1"/>
</dbReference>
<keyword evidence="5" id="KW-1185">Reference proteome</keyword>
<reference evidence="4" key="1">
    <citation type="submission" date="2023-06" db="EMBL/GenBank/DDBJ databases">
        <authorList>
            <person name="Zhang S."/>
        </authorList>
    </citation>
    <scope>NUCLEOTIDE SEQUENCE</scope>
    <source>
        <strain evidence="4">SG2303</strain>
    </source>
</reference>
<comment type="caution">
    <text evidence="4">The sequence shown here is derived from an EMBL/GenBank/DDBJ whole genome shotgun (WGS) entry which is preliminary data.</text>
</comment>
<dbReference type="Gene3D" id="1.20.120.450">
    <property type="entry name" value="dinb family like domain"/>
    <property type="match status" value="1"/>
</dbReference>
<dbReference type="InterPro" id="IPR000182">
    <property type="entry name" value="GNAT_dom"/>
</dbReference>
<organism evidence="4 5">
    <name type="scientific">Crenobacter oryzisoli</name>
    <dbReference type="NCBI Taxonomy" id="3056844"/>
    <lineage>
        <taxon>Bacteria</taxon>
        <taxon>Pseudomonadati</taxon>
        <taxon>Pseudomonadota</taxon>
        <taxon>Betaproteobacteria</taxon>
        <taxon>Neisseriales</taxon>
        <taxon>Neisseriaceae</taxon>
        <taxon>Crenobacter</taxon>
    </lineage>
</organism>
<accession>A0ABT7XKX3</accession>
<name>A0ABT7XKX3_9NEIS</name>
<dbReference type="RefSeq" id="WP_289828914.1">
    <property type="nucleotide sequence ID" value="NZ_JAUEDK010000007.1"/>
</dbReference>
<evidence type="ECO:0000313" key="4">
    <source>
        <dbReference type="EMBL" id="MDN0074348.1"/>
    </source>
</evidence>
<gene>
    <name evidence="4" type="ORF">QU481_05505</name>
</gene>
<feature type="domain" description="N-acetyltransferase" evidence="3">
    <location>
        <begin position="4"/>
        <end position="163"/>
    </location>
</feature>
<evidence type="ECO:0000256" key="1">
    <source>
        <dbReference type="ARBA" id="ARBA00008635"/>
    </source>
</evidence>
<protein>
    <submittedName>
        <fullName evidence="4">DinB family protein</fullName>
    </submittedName>
</protein>
<keyword evidence="2" id="KW-0479">Metal-binding</keyword>
<evidence type="ECO:0000259" key="3">
    <source>
        <dbReference type="PROSITE" id="PS51186"/>
    </source>
</evidence>
<dbReference type="PROSITE" id="PS51186">
    <property type="entry name" value="GNAT"/>
    <property type="match status" value="1"/>
</dbReference>
<sequence>MASIEFGEAVPEQAAVIGMLLREHGPNAWNWLPEDNVVATLAELAAGRGGALLAWDGGDIVGAMIWRRDDPYPALRPADIPPEQAAYLAEAVVHRDYAGRGLGGRLLRELNGRLASRGIRWLAAERHEENLGSAGMMRKAGYKVLSAYDDPQRRHAGNRRTAVCGRRLDEAGSRLAHVRRMAEYNHWMNEKLYHTLEELPEATLSGNMGAFFGSLLGTLNHLLVADLLWMKRFAELPEPGMLAVLRERAAPVALNSWLSHSLAGCLAERRQLDRLLLDWCAALTEAELDQPLSYRNMRGVAATKPLFPVLMHLFNHQTHHRGQLSTLMSQLGLDPGVTDLVVLIDDV</sequence>
<proteinExistence type="inferred from homology"/>
<dbReference type="Pfam" id="PF05163">
    <property type="entry name" value="DinB"/>
    <property type="match status" value="1"/>
</dbReference>
<dbReference type="EMBL" id="JAUEDK010000007">
    <property type="protein sequence ID" value="MDN0074348.1"/>
    <property type="molecule type" value="Genomic_DNA"/>
</dbReference>
<dbReference type="SUPFAM" id="SSF109854">
    <property type="entry name" value="DinB/YfiT-like putative metalloenzymes"/>
    <property type="match status" value="1"/>
</dbReference>
<dbReference type="InterPro" id="IPR034660">
    <property type="entry name" value="DinB/YfiT-like"/>
</dbReference>
<dbReference type="PANTHER" id="PTHR37302">
    <property type="entry name" value="SLR1116 PROTEIN"/>
    <property type="match status" value="1"/>
</dbReference>
<dbReference type="Pfam" id="PF00583">
    <property type="entry name" value="Acetyltransf_1"/>
    <property type="match status" value="1"/>
</dbReference>
<dbReference type="PANTHER" id="PTHR37302:SF1">
    <property type="entry name" value="PROTEIN DINB"/>
    <property type="match status" value="1"/>
</dbReference>